<evidence type="ECO:0000256" key="1">
    <source>
        <dbReference type="ARBA" id="ARBA00004141"/>
    </source>
</evidence>
<keyword evidence="4 7" id="KW-1133">Transmembrane helix</keyword>
<dbReference type="Proteomes" id="UP000054251">
    <property type="component" value="Unassembled WGS sequence"/>
</dbReference>
<evidence type="ECO:0000256" key="6">
    <source>
        <dbReference type="SAM" id="MobiDB-lite"/>
    </source>
</evidence>
<proteinExistence type="inferred from homology"/>
<dbReference type="PANTHER" id="PTHR12703">
    <property type="entry name" value="TRANSMEMBRANE PROTEIN 33"/>
    <property type="match status" value="1"/>
</dbReference>
<keyword evidence="5 7" id="KW-0472">Membrane</keyword>
<comment type="caution">
    <text evidence="8">The sequence shown here is derived from an EMBL/GenBank/DDBJ whole genome shotgun (WGS) entry which is preliminary data.</text>
</comment>
<dbReference type="PANTHER" id="PTHR12703:SF4">
    <property type="entry name" value="TRANSMEMBRANE PROTEIN 33"/>
    <property type="match status" value="1"/>
</dbReference>
<dbReference type="GeneID" id="26838258"/>
<keyword evidence="3 7" id="KW-0812">Transmembrane</keyword>
<dbReference type="EMBL" id="LMYN01000016">
    <property type="protein sequence ID" value="KSA02994.1"/>
    <property type="molecule type" value="Genomic_DNA"/>
</dbReference>
<dbReference type="OrthoDB" id="5581259at2759"/>
<comment type="subcellular location">
    <subcellularLocation>
        <location evidence="1">Membrane</location>
        <topology evidence="1">Multi-pass membrane protein</topology>
    </subcellularLocation>
</comment>
<comment type="similarity">
    <text evidence="2">Belongs to the PER33/POM33 family.</text>
</comment>
<dbReference type="InterPro" id="IPR051645">
    <property type="entry name" value="PER33/POM33_regulator"/>
</dbReference>
<dbReference type="RefSeq" id="XP_015469096.1">
    <property type="nucleotide sequence ID" value="XM_015610079.1"/>
</dbReference>
<sequence length="277" mass="31665">MSNQTKSAPNAATSKPATSSSSTAGTTKSKGVNTNQLVETVQTLQFAWFVGHVLTLWGIFLFTLTFIKSGSRFHRFWYQLALFGIIESFGILLYQLITKKALKVNQILKDDNTQYFLLGSVLLLIRPYVLIPLLPFALFSLFHVLAYTKGYLLPIFGMADSGISKQIENFISKNNTKSIQVASLLEIYSFLWLTIRVILFRKRSLIPWVFYAVFLKMRYEKSIFTRNYFKSLELQLDEVVNKINNPAVKDVWIKVKGVIRNAGGIYLVNDYTKEKLN</sequence>
<feature type="transmembrane region" description="Helical" evidence="7">
    <location>
        <begin position="115"/>
        <end position="134"/>
    </location>
</feature>
<dbReference type="GO" id="GO:0016020">
    <property type="term" value="C:membrane"/>
    <property type="evidence" value="ECO:0007669"/>
    <property type="project" value="UniProtKB-SubCell"/>
</dbReference>
<evidence type="ECO:0000256" key="3">
    <source>
        <dbReference type="ARBA" id="ARBA00022692"/>
    </source>
</evidence>
<reference evidence="8 9" key="1">
    <citation type="submission" date="2015-11" db="EMBL/GenBank/DDBJ databases">
        <title>The genome of Debaryomyces fabryi.</title>
        <authorList>
            <person name="Tafer H."/>
            <person name="Lopandic K."/>
        </authorList>
    </citation>
    <scope>NUCLEOTIDE SEQUENCE [LARGE SCALE GENOMIC DNA]</scope>
    <source>
        <strain evidence="8 9">CBS 789</strain>
    </source>
</reference>
<feature type="transmembrane region" description="Helical" evidence="7">
    <location>
        <begin position="46"/>
        <end position="67"/>
    </location>
</feature>
<accession>A0A0V1Q3F5</accession>
<keyword evidence="9" id="KW-1185">Reference proteome</keyword>
<feature type="transmembrane region" description="Helical" evidence="7">
    <location>
        <begin position="179"/>
        <end position="199"/>
    </location>
</feature>
<dbReference type="GO" id="GO:0061024">
    <property type="term" value="P:membrane organization"/>
    <property type="evidence" value="ECO:0007669"/>
    <property type="project" value="TreeGrafter"/>
</dbReference>
<evidence type="ECO:0000256" key="4">
    <source>
        <dbReference type="ARBA" id="ARBA00022989"/>
    </source>
</evidence>
<name>A0A0V1Q3F5_9ASCO</name>
<dbReference type="GO" id="GO:0071786">
    <property type="term" value="P:endoplasmic reticulum tubular network organization"/>
    <property type="evidence" value="ECO:0007669"/>
    <property type="project" value="TreeGrafter"/>
</dbReference>
<gene>
    <name evidence="8" type="ORF">AC631_01249</name>
</gene>
<protein>
    <recommendedName>
        <fullName evidence="10">Nucleoporin POM33</fullName>
    </recommendedName>
</protein>
<dbReference type="Pfam" id="PF03661">
    <property type="entry name" value="TMEM33_Pom33"/>
    <property type="match status" value="1"/>
</dbReference>
<feature type="region of interest" description="Disordered" evidence="6">
    <location>
        <begin position="1"/>
        <end position="30"/>
    </location>
</feature>
<dbReference type="InterPro" id="IPR005344">
    <property type="entry name" value="TMEM33/Pom33"/>
</dbReference>
<dbReference type="GO" id="GO:0005783">
    <property type="term" value="C:endoplasmic reticulum"/>
    <property type="evidence" value="ECO:0007669"/>
    <property type="project" value="TreeGrafter"/>
</dbReference>
<organism evidence="8 9">
    <name type="scientific">Debaryomyces fabryi</name>
    <dbReference type="NCBI Taxonomy" id="58627"/>
    <lineage>
        <taxon>Eukaryota</taxon>
        <taxon>Fungi</taxon>
        <taxon>Dikarya</taxon>
        <taxon>Ascomycota</taxon>
        <taxon>Saccharomycotina</taxon>
        <taxon>Pichiomycetes</taxon>
        <taxon>Debaryomycetaceae</taxon>
        <taxon>Debaryomyces</taxon>
    </lineage>
</organism>
<feature type="transmembrane region" description="Helical" evidence="7">
    <location>
        <begin position="76"/>
        <end position="95"/>
    </location>
</feature>
<dbReference type="AlphaFoldDB" id="A0A0V1Q3F5"/>
<evidence type="ECO:0000313" key="8">
    <source>
        <dbReference type="EMBL" id="KSA02994.1"/>
    </source>
</evidence>
<evidence type="ECO:0000256" key="7">
    <source>
        <dbReference type="SAM" id="Phobius"/>
    </source>
</evidence>
<evidence type="ECO:0000256" key="5">
    <source>
        <dbReference type="ARBA" id="ARBA00023136"/>
    </source>
</evidence>
<evidence type="ECO:0008006" key="10">
    <source>
        <dbReference type="Google" id="ProtNLM"/>
    </source>
</evidence>
<evidence type="ECO:0000313" key="9">
    <source>
        <dbReference type="Proteomes" id="UP000054251"/>
    </source>
</evidence>
<evidence type="ECO:0000256" key="2">
    <source>
        <dbReference type="ARBA" id="ARBA00007322"/>
    </source>
</evidence>